<dbReference type="InterPro" id="IPR000504">
    <property type="entry name" value="RRM_dom"/>
</dbReference>
<evidence type="ECO:0000313" key="10">
    <source>
        <dbReference type="Proteomes" id="UP000215902"/>
    </source>
</evidence>
<dbReference type="AlphaFoldDB" id="A0A267DYL8"/>
<dbReference type="Proteomes" id="UP000215902">
    <property type="component" value="Unassembled WGS sequence"/>
</dbReference>
<evidence type="ECO:0000259" key="8">
    <source>
        <dbReference type="PROSITE" id="PS50102"/>
    </source>
</evidence>
<dbReference type="Pfam" id="PF00076">
    <property type="entry name" value="RRM_1"/>
    <property type="match status" value="2"/>
</dbReference>
<keyword evidence="3" id="KW-0677">Repeat</keyword>
<sequence>MSRGSKTVYVGNLPPDVRSKDIRDLFDKYGNIREIDLKNSRGPPFAFIEFDDERDAEDAVRGRDTYNFDGYSLRVEFPRSAGGRGGGGYGRDFGGRGGGGGRGPSRRGEFRVVVSGLPPSGSWQDLKDHMREAGEVGFADVRGSVGFVEFMRYEDMKRAIRKLDGTKFKSHEGETSHIRVKEDRGDGARSVSRSRSRSRGRRSPSRSRSRDSRSRSRSRSPPRRRSSPTYSPMRERSRSRSRSYSD</sequence>
<feature type="compositionally biased region" description="Basic and acidic residues" evidence="7">
    <location>
        <begin position="169"/>
        <end position="187"/>
    </location>
</feature>
<comment type="subcellular location">
    <subcellularLocation>
        <location evidence="1">Nucleus</location>
    </subcellularLocation>
</comment>
<dbReference type="CDD" id="cd12338">
    <property type="entry name" value="RRM1_SRSF1_like"/>
    <property type="match status" value="1"/>
</dbReference>
<evidence type="ECO:0000313" key="9">
    <source>
        <dbReference type="EMBL" id="PAA53707.1"/>
    </source>
</evidence>
<evidence type="ECO:0000256" key="6">
    <source>
        <dbReference type="PROSITE-ProRule" id="PRU00176"/>
    </source>
</evidence>
<dbReference type="GO" id="GO:0005737">
    <property type="term" value="C:cytoplasm"/>
    <property type="evidence" value="ECO:0007669"/>
    <property type="project" value="TreeGrafter"/>
</dbReference>
<keyword evidence="2" id="KW-0507">mRNA processing</keyword>
<accession>A0A267DYL8</accession>
<organism evidence="9 10">
    <name type="scientific">Macrostomum lignano</name>
    <dbReference type="NCBI Taxonomy" id="282301"/>
    <lineage>
        <taxon>Eukaryota</taxon>
        <taxon>Metazoa</taxon>
        <taxon>Spiralia</taxon>
        <taxon>Lophotrochozoa</taxon>
        <taxon>Platyhelminthes</taxon>
        <taxon>Rhabditophora</taxon>
        <taxon>Macrostomorpha</taxon>
        <taxon>Macrostomida</taxon>
        <taxon>Macrostomidae</taxon>
        <taxon>Macrostomum</taxon>
    </lineage>
</organism>
<evidence type="ECO:0000256" key="3">
    <source>
        <dbReference type="ARBA" id="ARBA00022737"/>
    </source>
</evidence>
<dbReference type="STRING" id="282301.A0A267DYL8"/>
<dbReference type="PANTHER" id="PTHR23003">
    <property type="entry name" value="RNA RECOGNITION MOTIF RRM DOMAIN CONTAINING PROTEIN"/>
    <property type="match status" value="1"/>
</dbReference>
<feature type="compositionally biased region" description="Basic residues" evidence="7">
    <location>
        <begin position="192"/>
        <end position="207"/>
    </location>
</feature>
<feature type="region of interest" description="Disordered" evidence="7">
    <location>
        <begin position="83"/>
        <end position="108"/>
    </location>
</feature>
<evidence type="ECO:0000256" key="2">
    <source>
        <dbReference type="ARBA" id="ARBA00022664"/>
    </source>
</evidence>
<name>A0A267DYL8_9PLAT</name>
<dbReference type="GO" id="GO:0006397">
    <property type="term" value="P:mRNA processing"/>
    <property type="evidence" value="ECO:0007669"/>
    <property type="project" value="UniProtKB-KW"/>
</dbReference>
<evidence type="ECO:0000256" key="1">
    <source>
        <dbReference type="ARBA" id="ARBA00004123"/>
    </source>
</evidence>
<protein>
    <recommendedName>
        <fullName evidence="8">RRM domain-containing protein</fullName>
    </recommendedName>
</protein>
<dbReference type="InterPro" id="IPR035979">
    <property type="entry name" value="RBD_domain_sf"/>
</dbReference>
<dbReference type="GO" id="GO:0005634">
    <property type="term" value="C:nucleus"/>
    <property type="evidence" value="ECO:0007669"/>
    <property type="project" value="UniProtKB-SubCell"/>
</dbReference>
<gene>
    <name evidence="9" type="ORF">BOX15_Mlig006362g1</name>
</gene>
<dbReference type="InterPro" id="IPR050374">
    <property type="entry name" value="RRT5_SRSF_SR"/>
</dbReference>
<proteinExistence type="predicted"/>
<keyword evidence="10" id="KW-1185">Reference proteome</keyword>
<dbReference type="SUPFAM" id="SSF54928">
    <property type="entry name" value="RNA-binding domain, RBD"/>
    <property type="match status" value="1"/>
</dbReference>
<feature type="compositionally biased region" description="Basic and acidic residues" evidence="7">
    <location>
        <begin position="233"/>
        <end position="246"/>
    </location>
</feature>
<dbReference type="GO" id="GO:0003729">
    <property type="term" value="F:mRNA binding"/>
    <property type="evidence" value="ECO:0007669"/>
    <property type="project" value="TreeGrafter"/>
</dbReference>
<evidence type="ECO:0000256" key="5">
    <source>
        <dbReference type="ARBA" id="ARBA00023242"/>
    </source>
</evidence>
<reference evidence="9 10" key="1">
    <citation type="submission" date="2017-06" db="EMBL/GenBank/DDBJ databases">
        <title>A platform for efficient transgenesis in Macrostomum lignano, a flatworm model organism for stem cell research.</title>
        <authorList>
            <person name="Berezikov E."/>
        </authorList>
    </citation>
    <scope>NUCLEOTIDE SEQUENCE [LARGE SCALE GENOMIC DNA]</scope>
    <source>
        <strain evidence="9">DV1</strain>
        <tissue evidence="9">Whole organism</tissue>
    </source>
</reference>
<feature type="compositionally biased region" description="Basic residues" evidence="7">
    <location>
        <begin position="215"/>
        <end position="226"/>
    </location>
</feature>
<dbReference type="PANTHER" id="PTHR23003:SF62">
    <property type="entry name" value="SERINE_ARGININE (SR)-TYPE SHUTTLING MRNA BINDING PROTEIN NPL3"/>
    <property type="match status" value="1"/>
</dbReference>
<dbReference type="PROSITE" id="PS50102">
    <property type="entry name" value="RRM"/>
    <property type="match status" value="2"/>
</dbReference>
<dbReference type="OrthoDB" id="1099063at2759"/>
<feature type="domain" description="RRM" evidence="8">
    <location>
        <begin position="6"/>
        <end position="80"/>
    </location>
</feature>
<evidence type="ECO:0000256" key="7">
    <source>
        <dbReference type="SAM" id="MobiDB-lite"/>
    </source>
</evidence>
<dbReference type="SMART" id="SM00360">
    <property type="entry name" value="RRM"/>
    <property type="match status" value="2"/>
</dbReference>
<keyword evidence="5" id="KW-0539">Nucleus</keyword>
<comment type="caution">
    <text evidence="9">The sequence shown here is derived from an EMBL/GenBank/DDBJ whole genome shotgun (WGS) entry which is preliminary data.</text>
</comment>
<dbReference type="EMBL" id="NIVC01003038">
    <property type="protein sequence ID" value="PAA53707.1"/>
    <property type="molecule type" value="Genomic_DNA"/>
</dbReference>
<dbReference type="InterPro" id="IPR012677">
    <property type="entry name" value="Nucleotide-bd_a/b_plait_sf"/>
</dbReference>
<keyword evidence="4 6" id="KW-0694">RNA-binding</keyword>
<feature type="compositionally biased region" description="Gly residues" evidence="7">
    <location>
        <begin position="83"/>
        <end position="103"/>
    </location>
</feature>
<feature type="domain" description="RRM" evidence="8">
    <location>
        <begin position="110"/>
        <end position="185"/>
    </location>
</feature>
<dbReference type="Gene3D" id="3.30.70.330">
    <property type="match status" value="2"/>
</dbReference>
<evidence type="ECO:0000256" key="4">
    <source>
        <dbReference type="ARBA" id="ARBA00022884"/>
    </source>
</evidence>
<feature type="region of interest" description="Disordered" evidence="7">
    <location>
        <begin position="169"/>
        <end position="246"/>
    </location>
</feature>